<keyword evidence="8 16" id="KW-0479">Metal-binding</keyword>
<dbReference type="InterPro" id="IPR043128">
    <property type="entry name" value="Rev_trsase/Diguanyl_cyclase"/>
</dbReference>
<dbReference type="Pfam" id="PF21999">
    <property type="entry name" value="IMS_HHH_1"/>
    <property type="match status" value="1"/>
</dbReference>
<dbReference type="InterPro" id="IPR053848">
    <property type="entry name" value="IMS_HHH_1"/>
</dbReference>
<evidence type="ECO:0000256" key="7">
    <source>
        <dbReference type="ARBA" id="ARBA00022705"/>
    </source>
</evidence>
<keyword evidence="4 16" id="KW-0963">Cytoplasm</keyword>
<dbReference type="GO" id="GO:0009432">
    <property type="term" value="P:SOS response"/>
    <property type="evidence" value="ECO:0007669"/>
    <property type="project" value="TreeGrafter"/>
</dbReference>
<dbReference type="SUPFAM" id="SSF56672">
    <property type="entry name" value="DNA/RNA polymerases"/>
    <property type="match status" value="1"/>
</dbReference>
<dbReference type="NCBIfam" id="NF002677">
    <property type="entry name" value="PRK02406.1"/>
    <property type="match status" value="1"/>
</dbReference>
<evidence type="ECO:0000256" key="8">
    <source>
        <dbReference type="ARBA" id="ARBA00022723"/>
    </source>
</evidence>
<dbReference type="Gene3D" id="3.30.70.270">
    <property type="match status" value="1"/>
</dbReference>
<evidence type="ECO:0000256" key="9">
    <source>
        <dbReference type="ARBA" id="ARBA00022763"/>
    </source>
</evidence>
<evidence type="ECO:0000259" key="17">
    <source>
        <dbReference type="PROSITE" id="PS50173"/>
    </source>
</evidence>
<evidence type="ECO:0000256" key="1">
    <source>
        <dbReference type="ARBA" id="ARBA00004496"/>
    </source>
</evidence>
<evidence type="ECO:0000256" key="2">
    <source>
        <dbReference type="ARBA" id="ARBA00010945"/>
    </source>
</evidence>
<dbReference type="InterPro" id="IPR050116">
    <property type="entry name" value="DNA_polymerase-Y"/>
</dbReference>
<evidence type="ECO:0000256" key="4">
    <source>
        <dbReference type="ARBA" id="ARBA00022490"/>
    </source>
</evidence>
<comment type="catalytic activity">
    <reaction evidence="15 16">
        <text>DNA(n) + a 2'-deoxyribonucleoside 5'-triphosphate = DNA(n+1) + diphosphate</text>
        <dbReference type="Rhea" id="RHEA:22508"/>
        <dbReference type="Rhea" id="RHEA-COMP:17339"/>
        <dbReference type="Rhea" id="RHEA-COMP:17340"/>
        <dbReference type="ChEBI" id="CHEBI:33019"/>
        <dbReference type="ChEBI" id="CHEBI:61560"/>
        <dbReference type="ChEBI" id="CHEBI:173112"/>
        <dbReference type="EC" id="2.7.7.7"/>
    </reaction>
</comment>
<dbReference type="GO" id="GO:0003684">
    <property type="term" value="F:damaged DNA binding"/>
    <property type="evidence" value="ECO:0007669"/>
    <property type="project" value="InterPro"/>
</dbReference>
<accession>A0A239VPM0</accession>
<comment type="similarity">
    <text evidence="2 16">Belongs to the DNA polymerase type-Y family.</text>
</comment>
<organism evidence="18 19">
    <name type="scientific">Dermatophilus congolensis</name>
    <dbReference type="NCBI Taxonomy" id="1863"/>
    <lineage>
        <taxon>Bacteria</taxon>
        <taxon>Bacillati</taxon>
        <taxon>Actinomycetota</taxon>
        <taxon>Actinomycetes</taxon>
        <taxon>Micrococcales</taxon>
        <taxon>Dermatophilaceae</taxon>
        <taxon>Dermatophilus</taxon>
    </lineage>
</organism>
<keyword evidence="11 16" id="KW-0239">DNA-directed DNA polymerase</keyword>
<comment type="cofactor">
    <cofactor evidence="16">
        <name>Mg(2+)</name>
        <dbReference type="ChEBI" id="CHEBI:18420"/>
    </cofactor>
    <text evidence="16">Binds 2 magnesium ions per subunit.</text>
</comment>
<evidence type="ECO:0000256" key="11">
    <source>
        <dbReference type="ARBA" id="ARBA00022932"/>
    </source>
</evidence>
<dbReference type="GO" id="GO:0003887">
    <property type="term" value="F:DNA-directed DNA polymerase activity"/>
    <property type="evidence" value="ECO:0007669"/>
    <property type="project" value="UniProtKB-UniRule"/>
</dbReference>
<dbReference type="NCBIfam" id="NF003015">
    <property type="entry name" value="PRK03858.1"/>
    <property type="match status" value="1"/>
</dbReference>
<keyword evidence="5 16" id="KW-0808">Transferase</keyword>
<dbReference type="InterPro" id="IPR017961">
    <property type="entry name" value="DNA_pol_Y-fam_little_finger"/>
</dbReference>
<keyword evidence="9 16" id="KW-0227">DNA damage</keyword>
<dbReference type="Pfam" id="PF11799">
    <property type="entry name" value="IMS_C"/>
    <property type="match status" value="1"/>
</dbReference>
<evidence type="ECO:0000256" key="6">
    <source>
        <dbReference type="ARBA" id="ARBA00022695"/>
    </source>
</evidence>
<evidence type="ECO:0000256" key="12">
    <source>
        <dbReference type="ARBA" id="ARBA00023125"/>
    </source>
</evidence>
<dbReference type="InterPro" id="IPR043502">
    <property type="entry name" value="DNA/RNA_pol_sf"/>
</dbReference>
<feature type="binding site" evidence="16">
    <location>
        <position position="45"/>
    </location>
    <ligand>
        <name>Mg(2+)</name>
        <dbReference type="ChEBI" id="CHEBI:18420"/>
    </ligand>
</feature>
<comment type="subcellular location">
    <subcellularLocation>
        <location evidence="1 16">Cytoplasm</location>
    </subcellularLocation>
</comment>
<evidence type="ECO:0000256" key="5">
    <source>
        <dbReference type="ARBA" id="ARBA00022679"/>
    </source>
</evidence>
<dbReference type="Gene3D" id="3.40.1170.60">
    <property type="match status" value="1"/>
</dbReference>
<comment type="function">
    <text evidence="14 16">Poorly processive, error-prone DNA polymerase involved in untargeted mutagenesis. Copies undamaged DNA at stalled replication forks, which arise in vivo from mismatched or misaligned primer ends. These misaligned primers can be extended by PolIV. Exhibits no 3'-5' exonuclease (proofreading) activity. May be involved in translesional synthesis, in conjunction with the beta clamp from PolIII.</text>
</comment>
<reference evidence="18 19" key="1">
    <citation type="submission" date="2017-06" db="EMBL/GenBank/DDBJ databases">
        <authorList>
            <consortium name="Pathogen Informatics"/>
        </authorList>
    </citation>
    <scope>NUCLEOTIDE SEQUENCE [LARGE SCALE GENOMIC DNA]</scope>
    <source>
        <strain evidence="18 19">NCTC13039</strain>
    </source>
</reference>
<dbReference type="PANTHER" id="PTHR11076:SF33">
    <property type="entry name" value="DNA POLYMERASE KAPPA"/>
    <property type="match status" value="1"/>
</dbReference>
<protein>
    <recommendedName>
        <fullName evidence="16">DNA polymerase IV</fullName>
        <shortName evidence="16">Pol IV</shortName>
        <ecNumber evidence="16">2.7.7.7</ecNumber>
    </recommendedName>
</protein>
<evidence type="ECO:0000256" key="3">
    <source>
        <dbReference type="ARBA" id="ARBA00022457"/>
    </source>
</evidence>
<evidence type="ECO:0000256" key="15">
    <source>
        <dbReference type="ARBA" id="ARBA00049244"/>
    </source>
</evidence>
<comment type="subunit">
    <text evidence="16">Monomer.</text>
</comment>
<dbReference type="NCBIfam" id="NF002751">
    <property type="entry name" value="PRK02794.1"/>
    <property type="match status" value="1"/>
</dbReference>
<dbReference type="EC" id="2.7.7.7" evidence="16"/>
<keyword evidence="6 16" id="KW-0548">Nucleotidyltransferase</keyword>
<name>A0A239VPM0_9MICO</name>
<dbReference type="SUPFAM" id="SSF100879">
    <property type="entry name" value="Lesion bypass DNA polymerase (Y-family), little finger domain"/>
    <property type="match status" value="1"/>
</dbReference>
<dbReference type="HAMAP" id="MF_01113">
    <property type="entry name" value="DNApol_IV"/>
    <property type="match status" value="1"/>
</dbReference>
<dbReference type="InterPro" id="IPR036775">
    <property type="entry name" value="DNA_pol_Y-fam_lit_finger_sf"/>
</dbReference>
<dbReference type="GO" id="GO:0005829">
    <property type="term" value="C:cytosol"/>
    <property type="evidence" value="ECO:0007669"/>
    <property type="project" value="TreeGrafter"/>
</dbReference>
<dbReference type="PROSITE" id="PS50173">
    <property type="entry name" value="UMUC"/>
    <property type="match status" value="1"/>
</dbReference>
<dbReference type="Proteomes" id="UP000242637">
    <property type="component" value="Chromosome 1"/>
</dbReference>
<dbReference type="FunFam" id="3.30.1490.100:FF:000004">
    <property type="entry name" value="DNA polymerase IV"/>
    <property type="match status" value="1"/>
</dbReference>
<dbReference type="PANTHER" id="PTHR11076">
    <property type="entry name" value="DNA REPAIR POLYMERASE UMUC / TRANSFERASE FAMILY MEMBER"/>
    <property type="match status" value="1"/>
</dbReference>
<keyword evidence="7 16" id="KW-0235">DNA replication</keyword>
<dbReference type="AlphaFoldDB" id="A0A239VPM0"/>
<keyword evidence="19" id="KW-1185">Reference proteome</keyword>
<keyword evidence="10 16" id="KW-0460">Magnesium</keyword>
<dbReference type="EMBL" id="LT906453">
    <property type="protein sequence ID" value="SNV23779.1"/>
    <property type="molecule type" value="Genomic_DNA"/>
</dbReference>
<keyword evidence="12 16" id="KW-0238">DNA-binding</keyword>
<dbReference type="Gene3D" id="3.30.1490.100">
    <property type="entry name" value="DNA polymerase, Y-family, little finger domain"/>
    <property type="match status" value="1"/>
</dbReference>
<dbReference type="InterPro" id="IPR001126">
    <property type="entry name" value="UmuC"/>
</dbReference>
<keyword evidence="13 16" id="KW-0234">DNA repair</keyword>
<evidence type="ECO:0000256" key="13">
    <source>
        <dbReference type="ARBA" id="ARBA00023204"/>
    </source>
</evidence>
<gene>
    <name evidence="16 18" type="primary">dinB</name>
    <name evidence="18" type="ORF">SAMEA4475696_01895</name>
</gene>
<dbReference type="GO" id="GO:0006281">
    <property type="term" value="P:DNA repair"/>
    <property type="evidence" value="ECO:0007669"/>
    <property type="project" value="UniProtKB-UniRule"/>
</dbReference>
<evidence type="ECO:0000256" key="16">
    <source>
        <dbReference type="HAMAP-Rule" id="MF_01113"/>
    </source>
</evidence>
<sequence>MHRCSGESRLCRVGVLTVSRRRFSIPARHSHGPVDDTGCVILHVDMDAFYASVTLLNHPHLIGKPVIIGGGTRGVVLSATYEARAFGVASAMPMSRAVRLCPQAVVLPPQHERYRAVSAAVMETFATVTPVIEPLSLDEAFLDVSGAVRRLGSPAVIAEQIRAAIFAEQGITCSVGVASTKFVAKIASGMAKPDGMLVVPVAEMVEFVQQLPVGALWGVGDKTEEHLHRLGLRYVSDIAATSVSTLRHALGATGEHLYAMAWGKDPRVVTPERVEKSIGADQTFEHDIDDVTELQRRLLAMCEKTAARARAAGMVGRTITLRVRFSDFTTVTRSVTVQEHTDVGREIFLQARGLFDNLAVQGMRVRLVGVRLEGLVRRAEVAVQRDLFAPEQGWREAEVAVDAASARFGQGIVRPASLLKRDSGEDGMRLRE</sequence>
<dbReference type="GO" id="GO:0000287">
    <property type="term" value="F:magnesium ion binding"/>
    <property type="evidence" value="ECO:0007669"/>
    <property type="project" value="UniProtKB-UniRule"/>
</dbReference>
<keyword evidence="3 16" id="KW-0515">Mutator protein</keyword>
<feature type="site" description="Substrate discrimination" evidence="16">
    <location>
        <position position="50"/>
    </location>
</feature>
<dbReference type="CDD" id="cd03586">
    <property type="entry name" value="PolY_Pol_IV_kappa"/>
    <property type="match status" value="1"/>
</dbReference>
<dbReference type="Pfam" id="PF00817">
    <property type="entry name" value="IMS"/>
    <property type="match status" value="1"/>
</dbReference>
<proteinExistence type="inferred from homology"/>
<evidence type="ECO:0000256" key="10">
    <source>
        <dbReference type="ARBA" id="ARBA00022842"/>
    </source>
</evidence>
<dbReference type="GO" id="GO:0006261">
    <property type="term" value="P:DNA-templated DNA replication"/>
    <property type="evidence" value="ECO:0007669"/>
    <property type="project" value="UniProtKB-UniRule"/>
</dbReference>
<feature type="binding site" evidence="16">
    <location>
        <position position="138"/>
    </location>
    <ligand>
        <name>Mg(2+)</name>
        <dbReference type="ChEBI" id="CHEBI:18420"/>
    </ligand>
</feature>
<feature type="domain" description="UmuC" evidence="17">
    <location>
        <begin position="41"/>
        <end position="220"/>
    </location>
</feature>
<dbReference type="STRING" id="1121387.GCA_000429885_00265"/>
<dbReference type="GO" id="GO:0042276">
    <property type="term" value="P:error-prone translesion synthesis"/>
    <property type="evidence" value="ECO:0007669"/>
    <property type="project" value="TreeGrafter"/>
</dbReference>
<evidence type="ECO:0000313" key="18">
    <source>
        <dbReference type="EMBL" id="SNV23779.1"/>
    </source>
</evidence>
<evidence type="ECO:0000256" key="14">
    <source>
        <dbReference type="ARBA" id="ARBA00025589"/>
    </source>
</evidence>
<feature type="active site" evidence="16">
    <location>
        <position position="139"/>
    </location>
</feature>
<dbReference type="Gene3D" id="1.10.150.20">
    <property type="entry name" value="5' to 3' exonuclease, C-terminal subdomain"/>
    <property type="match status" value="1"/>
</dbReference>
<dbReference type="InterPro" id="IPR022880">
    <property type="entry name" value="DNApol_IV"/>
</dbReference>
<evidence type="ECO:0000313" key="19">
    <source>
        <dbReference type="Proteomes" id="UP000242637"/>
    </source>
</evidence>
<dbReference type="KEGG" id="dco:SAMEA4475696_1895"/>